<name>A0A401QVW5_STRNR</name>
<feature type="chain" id="PRO_5019556885" description="Peptidase M64" evidence="1">
    <location>
        <begin position="32"/>
        <end position="470"/>
    </location>
</feature>
<dbReference type="AlphaFoldDB" id="A0A401QVW5"/>
<evidence type="ECO:0000256" key="1">
    <source>
        <dbReference type="SAM" id="SignalP"/>
    </source>
</evidence>
<evidence type="ECO:0000313" key="2">
    <source>
        <dbReference type="EMBL" id="GCB89463.1"/>
    </source>
</evidence>
<dbReference type="Proteomes" id="UP000288351">
    <property type="component" value="Unassembled WGS sequence"/>
</dbReference>
<evidence type="ECO:0000313" key="3">
    <source>
        <dbReference type="Proteomes" id="UP000288351"/>
    </source>
</evidence>
<organism evidence="2 3">
    <name type="scientific">Streptomyces noursei</name>
    <name type="common">Streptomyces albulus</name>
    <dbReference type="NCBI Taxonomy" id="1971"/>
    <lineage>
        <taxon>Bacteria</taxon>
        <taxon>Bacillati</taxon>
        <taxon>Actinomycetota</taxon>
        <taxon>Actinomycetes</taxon>
        <taxon>Kitasatosporales</taxon>
        <taxon>Streptomycetaceae</taxon>
        <taxon>Streptomyces</taxon>
    </lineage>
</organism>
<dbReference type="InterPro" id="IPR024079">
    <property type="entry name" value="MetalloPept_cat_dom_sf"/>
</dbReference>
<sequence length="470" mass="49663">MHISMRRSGRLGAVAAACALAFASLTAPAGAAPDPRVRVEVPGPAGGAAGAGYRNVPRTFPTAPGAAPKALEGGADGRVTKVIDNGDTKDRLDVVVIGDGYTAGELDRFHTDAKEKWNDFLGVEPYRTYQKLFNVWTVDAVSAESGVSGDPGKDVTRNTALGAHFWCDGTERLLCIDQQKVDAYVAKAPQADLVLVLANSSKYGGAGYNEASPTLGYEGIATASAHDRDSSQVAVHETGHSLGKLADEYAYPGVPEYEQYSGPEKPEANSSVLDAAAMGGARTKWYRWLGESSPDGGAVGAYEGGNYYVKGLFRPTEDSLMRTLGKPFNLPGAEAMVAGFYRHATPAAPADRSRTWQTTARLALPRTPDAGHGPLTVRWYLDGRELPGQRNRDRVALREVAVGRGDHRLTATVTDGTTAVRDPALRAALTGSTGWTVRRGAGSAADRRALVVARPDAAPVRSAVTTEGDR</sequence>
<gene>
    <name evidence="2" type="ORF">SALB_02138</name>
</gene>
<protein>
    <recommendedName>
        <fullName evidence="4">Peptidase M64</fullName>
    </recommendedName>
</protein>
<comment type="caution">
    <text evidence="2">The sequence shown here is derived from an EMBL/GenBank/DDBJ whole genome shotgun (WGS) entry which is preliminary data.</text>
</comment>
<dbReference type="InterPro" id="IPR019026">
    <property type="entry name" value="Peptidase_M64_IgA"/>
</dbReference>
<keyword evidence="1" id="KW-0732">Signal</keyword>
<accession>A0A401QVW5</accession>
<dbReference type="Gene3D" id="3.40.390.10">
    <property type="entry name" value="Collagenase (Catalytic Domain)"/>
    <property type="match status" value="1"/>
</dbReference>
<dbReference type="RefSeq" id="WP_236664535.1">
    <property type="nucleotide sequence ID" value="NZ_BHXC01000006.1"/>
</dbReference>
<proteinExistence type="predicted"/>
<dbReference type="GO" id="GO:0008237">
    <property type="term" value="F:metallopeptidase activity"/>
    <property type="evidence" value="ECO:0007669"/>
    <property type="project" value="InterPro"/>
</dbReference>
<feature type="signal peptide" evidence="1">
    <location>
        <begin position="1"/>
        <end position="31"/>
    </location>
</feature>
<reference evidence="2 3" key="1">
    <citation type="journal article" date="2019" name="Microbiol. Resour. Announc.">
        <title>Draft Genome Sequence of the Most Traditional epsilon-Poly-l-Lysine Producer, Streptomyces albulus NBRC14147.</title>
        <authorList>
            <person name="Yamanaka K."/>
            <person name="Hamano Y."/>
        </authorList>
    </citation>
    <scope>NUCLEOTIDE SEQUENCE [LARGE SCALE GENOMIC DNA]</scope>
    <source>
        <strain evidence="2 3">NBRC 14147</strain>
    </source>
</reference>
<dbReference type="Pfam" id="PF09471">
    <property type="entry name" value="Peptidase_M64"/>
    <property type="match status" value="2"/>
</dbReference>
<dbReference type="EMBL" id="BHXC01000006">
    <property type="protein sequence ID" value="GCB89463.1"/>
    <property type="molecule type" value="Genomic_DNA"/>
</dbReference>
<evidence type="ECO:0008006" key="4">
    <source>
        <dbReference type="Google" id="ProtNLM"/>
    </source>
</evidence>